<keyword evidence="1" id="KW-0472">Membrane</keyword>
<feature type="transmembrane region" description="Helical" evidence="1">
    <location>
        <begin position="53"/>
        <end position="73"/>
    </location>
</feature>
<dbReference type="InterPro" id="IPR019428">
    <property type="entry name" value="7TM_GPCR_serpentine_rcpt_Str"/>
</dbReference>
<keyword evidence="1" id="KW-0812">Transmembrane</keyword>
<evidence type="ECO:0000313" key="3">
    <source>
        <dbReference type="Proteomes" id="UP000054495"/>
    </source>
</evidence>
<dbReference type="AlphaFoldDB" id="A0A0D6M0L7"/>
<dbReference type="PANTHER" id="PTHR47758">
    <property type="entry name" value="SERPENTINE RECEPTOR, CLASS M-RELATED"/>
    <property type="match status" value="1"/>
</dbReference>
<protein>
    <recommendedName>
        <fullName evidence="4">G-protein coupled receptors family 1 profile domain-containing protein</fullName>
    </recommendedName>
</protein>
<keyword evidence="1" id="KW-1133">Transmembrane helix</keyword>
<reference evidence="2 3" key="1">
    <citation type="submission" date="2013-05" db="EMBL/GenBank/DDBJ databases">
        <title>Draft genome of the parasitic nematode Anyclostoma ceylanicum.</title>
        <authorList>
            <person name="Mitreva M."/>
        </authorList>
    </citation>
    <scope>NUCLEOTIDE SEQUENCE [LARGE SCALE GENOMIC DNA]</scope>
</reference>
<dbReference type="SUPFAM" id="SSF81321">
    <property type="entry name" value="Family A G protein-coupled receptor-like"/>
    <property type="match status" value="1"/>
</dbReference>
<proteinExistence type="predicted"/>
<evidence type="ECO:0000256" key="1">
    <source>
        <dbReference type="SAM" id="Phobius"/>
    </source>
</evidence>
<dbReference type="EMBL" id="KE124848">
    <property type="protein sequence ID" value="EPB77013.1"/>
    <property type="molecule type" value="Genomic_DNA"/>
</dbReference>
<evidence type="ECO:0000313" key="2">
    <source>
        <dbReference type="EMBL" id="EPB77013.1"/>
    </source>
</evidence>
<name>A0A0D6M0L7_9BILA</name>
<dbReference type="Pfam" id="PF10326">
    <property type="entry name" value="7TM_GPCR_Str"/>
    <property type="match status" value="1"/>
</dbReference>
<sequence>MNKTYGNTRRLHIQLCKALAAQFASPFILLHIPFYISVLAPLFEGRTGEASNYFPFLFAWCPAINPLIAIYFVREYRHRKKTPSSCSTLFLAEIRKSFSR</sequence>
<accession>A0A0D6M0L7</accession>
<evidence type="ECO:0008006" key="4">
    <source>
        <dbReference type="Google" id="ProtNLM"/>
    </source>
</evidence>
<gene>
    <name evidence="2" type="ORF">ANCCEY_03921</name>
</gene>
<organism evidence="2 3">
    <name type="scientific">Ancylostoma ceylanicum</name>
    <dbReference type="NCBI Taxonomy" id="53326"/>
    <lineage>
        <taxon>Eukaryota</taxon>
        <taxon>Metazoa</taxon>
        <taxon>Ecdysozoa</taxon>
        <taxon>Nematoda</taxon>
        <taxon>Chromadorea</taxon>
        <taxon>Rhabditida</taxon>
        <taxon>Rhabditina</taxon>
        <taxon>Rhabditomorpha</taxon>
        <taxon>Strongyloidea</taxon>
        <taxon>Ancylostomatidae</taxon>
        <taxon>Ancylostomatinae</taxon>
        <taxon>Ancylostoma</taxon>
    </lineage>
</organism>
<keyword evidence="3" id="KW-1185">Reference proteome</keyword>
<feature type="transmembrane region" description="Helical" evidence="1">
    <location>
        <begin position="20"/>
        <end position="41"/>
    </location>
</feature>
<dbReference type="Proteomes" id="UP000054495">
    <property type="component" value="Unassembled WGS sequence"/>
</dbReference>